<evidence type="ECO:0000313" key="2">
    <source>
        <dbReference type="Proteomes" id="UP000595140"/>
    </source>
</evidence>
<keyword evidence="2" id="KW-1185">Reference proteome</keyword>
<evidence type="ECO:0000313" key="1">
    <source>
        <dbReference type="EMBL" id="VFQ70322.1"/>
    </source>
</evidence>
<gene>
    <name evidence="1" type="ORF">CCAM_LOCUS12098</name>
</gene>
<sequence>MVLRFYSFIWVRLQGSGLSGIKMDGFKCGDEAPNPDEDALFEWAVGSSARDVSSLGGVSFPANTQQCYKGVKVFKEMQDLVHYWKTLSKAWCVYCATGSADHMNEPGLSIVLKKCGICNLRSLRLRL</sequence>
<accession>A0A484L1Z6</accession>
<organism evidence="1 2">
    <name type="scientific">Cuscuta campestris</name>
    <dbReference type="NCBI Taxonomy" id="132261"/>
    <lineage>
        <taxon>Eukaryota</taxon>
        <taxon>Viridiplantae</taxon>
        <taxon>Streptophyta</taxon>
        <taxon>Embryophyta</taxon>
        <taxon>Tracheophyta</taxon>
        <taxon>Spermatophyta</taxon>
        <taxon>Magnoliopsida</taxon>
        <taxon>eudicotyledons</taxon>
        <taxon>Gunneridae</taxon>
        <taxon>Pentapetalae</taxon>
        <taxon>asterids</taxon>
        <taxon>lamiids</taxon>
        <taxon>Solanales</taxon>
        <taxon>Convolvulaceae</taxon>
        <taxon>Cuscuteae</taxon>
        <taxon>Cuscuta</taxon>
        <taxon>Cuscuta subgen. Grammica</taxon>
        <taxon>Cuscuta sect. Cleistogrammica</taxon>
    </lineage>
</organism>
<dbReference type="Proteomes" id="UP000595140">
    <property type="component" value="Unassembled WGS sequence"/>
</dbReference>
<dbReference type="EMBL" id="OOIL02000889">
    <property type="protein sequence ID" value="VFQ70322.1"/>
    <property type="molecule type" value="Genomic_DNA"/>
</dbReference>
<name>A0A484L1Z6_9ASTE</name>
<proteinExistence type="predicted"/>
<reference evidence="1 2" key="1">
    <citation type="submission" date="2018-04" db="EMBL/GenBank/DDBJ databases">
        <authorList>
            <person name="Vogel A."/>
        </authorList>
    </citation>
    <scope>NUCLEOTIDE SEQUENCE [LARGE SCALE GENOMIC DNA]</scope>
</reference>
<protein>
    <submittedName>
        <fullName evidence="1">Uncharacterized protein</fullName>
    </submittedName>
</protein>
<dbReference type="AlphaFoldDB" id="A0A484L1Z6"/>